<dbReference type="InterPro" id="IPR003593">
    <property type="entry name" value="AAA+_ATPase"/>
</dbReference>
<feature type="domain" description="ABC transporter" evidence="8">
    <location>
        <begin position="363"/>
        <end position="586"/>
    </location>
</feature>
<organism evidence="10 11">
    <name type="scientific">Marinospirillum alkalitolerans</name>
    <dbReference type="NCBI Taxonomy" id="3123374"/>
    <lineage>
        <taxon>Bacteria</taxon>
        <taxon>Pseudomonadati</taxon>
        <taxon>Pseudomonadota</taxon>
        <taxon>Gammaproteobacteria</taxon>
        <taxon>Oceanospirillales</taxon>
        <taxon>Oceanospirillaceae</taxon>
        <taxon>Marinospirillum</taxon>
    </lineage>
</organism>
<dbReference type="PROSITE" id="PS00211">
    <property type="entry name" value="ABC_TRANSPORTER_1"/>
    <property type="match status" value="1"/>
</dbReference>
<dbReference type="EMBL" id="JBANFI010000001">
    <property type="protein sequence ID" value="MFK7159487.1"/>
    <property type="molecule type" value="Genomic_DNA"/>
</dbReference>
<feature type="domain" description="ABC transmembrane type-1" evidence="9">
    <location>
        <begin position="29"/>
        <end position="284"/>
    </location>
</feature>
<gene>
    <name evidence="10" type="primary">cydD</name>
    <name evidence="10" type="ORF">V6U78_00360</name>
</gene>
<feature type="transmembrane region" description="Helical" evidence="7">
    <location>
        <begin position="174"/>
        <end position="193"/>
    </location>
</feature>
<evidence type="ECO:0000313" key="10">
    <source>
        <dbReference type="EMBL" id="MFK7159487.1"/>
    </source>
</evidence>
<feature type="transmembrane region" description="Helical" evidence="7">
    <location>
        <begin position="71"/>
        <end position="89"/>
    </location>
</feature>
<keyword evidence="2 7" id="KW-0812">Transmembrane</keyword>
<dbReference type="InterPro" id="IPR027417">
    <property type="entry name" value="P-loop_NTPase"/>
</dbReference>
<keyword evidence="11" id="KW-1185">Reference proteome</keyword>
<sequence length="586" mass="64316">MHQVAIQNTDTPRQQLNLLRKMQAGRLNAAFLLAVAQLVVLILQYGLLAWLLGTWLEMGVTQGWQAGQRELLVQLMPWLALCLLMRPALQWGRERLSQEASLRVRSALRQQLLAHLAHPAQLGQQASSEGYLASQLLDQVEALDAYLRRYVVQAPLAVITPLLILLVIAPISGLAALLLALTAPLVPLFMVLLGKAAAASSRRQLQSLARLSGRFADFIRGLTSLQHLGATATAEQMIARSAEGYRQKTMSVLKLAFLSTGVLEFFAALSIALVAVYLGLGLLGILPWAKEVIPVPYAQALWILLLAPEFYGALRQLGSDYHAKADAEAAMTELMPLLRPTQWQHPGCQPYPPQPLQANPPALSWQQLRVVTEAGRTRLACPGPCHIESGQSLLVTGPSGVGKSTLLEVWLGALAYQGQLRVEGEDFLHWRLDDWLRQLDYLAQAPRFMAASLADNLRLACPDAEDSQLLDALEQVGLGAWMADRTDPLAVRLGEGGRGLSGGQLSRLALAQLLLRGRPLWLLDEPTAHLDPQSRREIHQLLHQLSRGRTLLLVSHHTEGLHWVDHLLDLGQQEEADASIHAITLA</sequence>
<dbReference type="InterPro" id="IPR036640">
    <property type="entry name" value="ABC1_TM_sf"/>
</dbReference>
<dbReference type="Pfam" id="PF00664">
    <property type="entry name" value="ABC_membrane"/>
    <property type="match status" value="1"/>
</dbReference>
<dbReference type="Proteomes" id="UP001621714">
    <property type="component" value="Unassembled WGS sequence"/>
</dbReference>
<dbReference type="PANTHER" id="PTHR24221">
    <property type="entry name" value="ATP-BINDING CASSETTE SUB-FAMILY B"/>
    <property type="match status" value="1"/>
</dbReference>
<dbReference type="InterPro" id="IPR011527">
    <property type="entry name" value="ABC1_TM_dom"/>
</dbReference>
<dbReference type="InterPro" id="IPR039421">
    <property type="entry name" value="Type_1_exporter"/>
</dbReference>
<evidence type="ECO:0000256" key="1">
    <source>
        <dbReference type="ARBA" id="ARBA00004651"/>
    </source>
</evidence>
<evidence type="ECO:0000256" key="4">
    <source>
        <dbReference type="ARBA" id="ARBA00022840"/>
    </source>
</evidence>
<comment type="subcellular location">
    <subcellularLocation>
        <location evidence="1">Cell membrane</location>
        <topology evidence="1">Multi-pass membrane protein</topology>
    </subcellularLocation>
</comment>
<keyword evidence="3" id="KW-0547">Nucleotide-binding</keyword>
<dbReference type="PROSITE" id="PS50929">
    <property type="entry name" value="ABC_TM1F"/>
    <property type="match status" value="1"/>
</dbReference>
<dbReference type="SUPFAM" id="SSF52540">
    <property type="entry name" value="P-loop containing nucleoside triphosphate hydrolases"/>
    <property type="match status" value="1"/>
</dbReference>
<feature type="transmembrane region" description="Helical" evidence="7">
    <location>
        <begin position="29"/>
        <end position="51"/>
    </location>
</feature>
<evidence type="ECO:0000256" key="2">
    <source>
        <dbReference type="ARBA" id="ARBA00022692"/>
    </source>
</evidence>
<dbReference type="Gene3D" id="3.40.50.300">
    <property type="entry name" value="P-loop containing nucleotide triphosphate hydrolases"/>
    <property type="match status" value="1"/>
</dbReference>
<dbReference type="InterPro" id="IPR014216">
    <property type="entry name" value="ABC_transptr_CydD"/>
</dbReference>
<evidence type="ECO:0000313" key="11">
    <source>
        <dbReference type="Proteomes" id="UP001621714"/>
    </source>
</evidence>
<name>A0ABW8PT74_9GAMM</name>
<dbReference type="RefSeq" id="WP_405335889.1">
    <property type="nucleotide sequence ID" value="NZ_JBANFI010000001.1"/>
</dbReference>
<comment type="caution">
    <text evidence="10">The sequence shown here is derived from an EMBL/GenBank/DDBJ whole genome shotgun (WGS) entry which is preliminary data.</text>
</comment>
<protein>
    <submittedName>
        <fullName evidence="10">Thiol reductant ABC exporter subunit CydD</fullName>
    </submittedName>
</protein>
<feature type="transmembrane region" description="Helical" evidence="7">
    <location>
        <begin position="150"/>
        <end position="168"/>
    </location>
</feature>
<feature type="transmembrane region" description="Helical" evidence="7">
    <location>
        <begin position="255"/>
        <end position="285"/>
    </location>
</feature>
<dbReference type="SMART" id="SM00382">
    <property type="entry name" value="AAA"/>
    <property type="match status" value="1"/>
</dbReference>
<dbReference type="PROSITE" id="PS50893">
    <property type="entry name" value="ABC_TRANSPORTER_2"/>
    <property type="match status" value="1"/>
</dbReference>
<dbReference type="Pfam" id="PF00005">
    <property type="entry name" value="ABC_tran"/>
    <property type="match status" value="1"/>
</dbReference>
<evidence type="ECO:0000256" key="5">
    <source>
        <dbReference type="ARBA" id="ARBA00022989"/>
    </source>
</evidence>
<dbReference type="Gene3D" id="1.20.1560.10">
    <property type="entry name" value="ABC transporter type 1, transmembrane domain"/>
    <property type="match status" value="1"/>
</dbReference>
<dbReference type="InterPro" id="IPR017871">
    <property type="entry name" value="ABC_transporter-like_CS"/>
</dbReference>
<evidence type="ECO:0000256" key="3">
    <source>
        <dbReference type="ARBA" id="ARBA00022741"/>
    </source>
</evidence>
<evidence type="ECO:0000259" key="8">
    <source>
        <dbReference type="PROSITE" id="PS50893"/>
    </source>
</evidence>
<dbReference type="SUPFAM" id="SSF90123">
    <property type="entry name" value="ABC transporter transmembrane region"/>
    <property type="match status" value="1"/>
</dbReference>
<dbReference type="NCBIfam" id="TIGR02857">
    <property type="entry name" value="CydD"/>
    <property type="match status" value="1"/>
</dbReference>
<keyword evidence="6 7" id="KW-0472">Membrane</keyword>
<keyword evidence="4" id="KW-0067">ATP-binding</keyword>
<accession>A0ABW8PT74</accession>
<dbReference type="CDD" id="cd18584">
    <property type="entry name" value="ABC_6TM_AarD_CydD"/>
    <property type="match status" value="1"/>
</dbReference>
<proteinExistence type="predicted"/>
<reference evidence="10 11" key="1">
    <citation type="submission" date="2024-02" db="EMBL/GenBank/DDBJ databases">
        <title>Marinospirillum sp. MEB 164 isolated from Lonar lake sediment.</title>
        <authorList>
            <person name="Joshi A."/>
            <person name="Thite S."/>
        </authorList>
    </citation>
    <scope>NUCLEOTIDE SEQUENCE [LARGE SCALE GENOMIC DNA]</scope>
    <source>
        <strain evidence="10 11">MEB164</strain>
    </source>
</reference>
<evidence type="ECO:0000256" key="6">
    <source>
        <dbReference type="ARBA" id="ARBA00023136"/>
    </source>
</evidence>
<dbReference type="InterPro" id="IPR003439">
    <property type="entry name" value="ABC_transporter-like_ATP-bd"/>
</dbReference>
<evidence type="ECO:0000259" key="9">
    <source>
        <dbReference type="PROSITE" id="PS50929"/>
    </source>
</evidence>
<dbReference type="PANTHER" id="PTHR24221:SF261">
    <property type="entry name" value="GLUTATHIONE_L-CYSTEINE TRANSPORT SYSTEM ATP-BINDING_PERMEASE PROTEIN CYDD"/>
    <property type="match status" value="1"/>
</dbReference>
<evidence type="ECO:0000256" key="7">
    <source>
        <dbReference type="SAM" id="Phobius"/>
    </source>
</evidence>
<keyword evidence="5 7" id="KW-1133">Transmembrane helix</keyword>